<gene>
    <name evidence="1" type="ORF">PAESOLCIP111_00896</name>
</gene>
<dbReference type="AlphaFoldDB" id="A0A916JVC6"/>
<reference evidence="1" key="1">
    <citation type="submission" date="2021-06" db="EMBL/GenBank/DDBJ databases">
        <authorList>
            <person name="Criscuolo A."/>
        </authorList>
    </citation>
    <scope>NUCLEOTIDE SEQUENCE</scope>
    <source>
        <strain evidence="1">CIP111600</strain>
    </source>
</reference>
<sequence>MPFYLEPGIPILLSRDEPEPVQRAARDLQRDLRKVFGTESPIVHSTDAGRRAAIAILSPHSKLTIGKERWIHGREAHQVIVAQCDGTTYLLAQGADIRGAIYAIYSLSEHLLGIPPLWFWASWEPTRQQNIEVPVNTNLRFPTPYVKYRAWFPNDTSRLSPWSKRSPDNASVWAETMLRLKLNTIVLDNILSGSTHLSSTASTARSYGLIVSSTHISPFGQRLLENWNDYWLQVKGTPPPKLSLALTDELFEMWAHNMECILKENIEIVWTLAFRGARDHPFWEVFDDAPATEKERAAILEAMLEGQLKLLREKTRTRYAPVRTTLYNEVSDFFAKGMLKLPDDPSLIYNFVSARRDHFPPDRIRDTDFGHQPLGYYMNFQFTSTGSHFAQAEGPWKTEHSFKIMNALSKGPLEFIEVNIGNIREHVVEGAAAARMMWSWDEYQSDSFMNEFFKQYFGDKASPQIAQLYKDFLMSYWQQRKPTIPGFARQYLFQDLRYLRTLLLILQNKPGLETGMTHDEFLRISPEDNGANDVFEAIRIGYSQSIEKLCVIEEKANLIMHDLPEQGKRFYQDIIQSPVQYMLLLNNSLHAVVTAHQVKPSDPTKAYLLLLEGQHHFTSSQTVLSRQDHGMFSSWMKGMNPESYHYRTIMEIRRAFQTNLTELAPKCHT</sequence>
<dbReference type="Pfam" id="PF15979">
    <property type="entry name" value="Glyco_hydro_115"/>
    <property type="match status" value="1"/>
</dbReference>
<dbReference type="PANTHER" id="PTHR37842:SF2">
    <property type="entry name" value="GYLCOSYL HYDROLASE 115 C-TERMINAL DOMAIN-CONTAINING PROTEIN"/>
    <property type="match status" value="1"/>
</dbReference>
<organism evidence="1 2">
    <name type="scientific">Paenibacillus solanacearum</name>
    <dbReference type="NCBI Taxonomy" id="2048548"/>
    <lineage>
        <taxon>Bacteria</taxon>
        <taxon>Bacillati</taxon>
        <taxon>Bacillota</taxon>
        <taxon>Bacilli</taxon>
        <taxon>Bacillales</taxon>
        <taxon>Paenibacillaceae</taxon>
        <taxon>Paenibacillus</taxon>
    </lineage>
</organism>
<dbReference type="RefSeq" id="WP_218090700.1">
    <property type="nucleotide sequence ID" value="NZ_CAJVAS010000002.1"/>
</dbReference>
<dbReference type="EMBL" id="CAJVAS010000002">
    <property type="protein sequence ID" value="CAG7606248.1"/>
    <property type="molecule type" value="Genomic_DNA"/>
</dbReference>
<dbReference type="PANTHER" id="PTHR37842">
    <property type="match status" value="1"/>
</dbReference>
<evidence type="ECO:0000313" key="1">
    <source>
        <dbReference type="EMBL" id="CAG7606248.1"/>
    </source>
</evidence>
<comment type="caution">
    <text evidence="1">The sequence shown here is derived from an EMBL/GenBank/DDBJ whole genome shotgun (WGS) entry which is preliminary data.</text>
</comment>
<proteinExistence type="predicted"/>
<dbReference type="Proteomes" id="UP000693672">
    <property type="component" value="Unassembled WGS sequence"/>
</dbReference>
<name>A0A916JVC6_9BACL</name>
<keyword evidence="2" id="KW-1185">Reference proteome</keyword>
<accession>A0A916JVC6</accession>
<dbReference type="InterPro" id="IPR031924">
    <property type="entry name" value="GH115"/>
</dbReference>
<protein>
    <submittedName>
        <fullName evidence="1">Uncharacterized protein</fullName>
    </submittedName>
</protein>
<evidence type="ECO:0000313" key="2">
    <source>
        <dbReference type="Proteomes" id="UP000693672"/>
    </source>
</evidence>